<evidence type="ECO:0000313" key="4">
    <source>
        <dbReference type="Proteomes" id="UP000658278"/>
    </source>
</evidence>
<dbReference type="Gene3D" id="2.60.450.10">
    <property type="entry name" value="Lipopolysaccharide (LPS) transport protein A like domain"/>
    <property type="match status" value="1"/>
</dbReference>
<evidence type="ECO:0000256" key="1">
    <source>
        <dbReference type="SAM" id="MobiDB-lite"/>
    </source>
</evidence>
<organism evidence="3 4">
    <name type="scientific">Haloferula rosea</name>
    <dbReference type="NCBI Taxonomy" id="490093"/>
    <lineage>
        <taxon>Bacteria</taxon>
        <taxon>Pseudomonadati</taxon>
        <taxon>Verrucomicrobiota</taxon>
        <taxon>Verrucomicrobiia</taxon>
        <taxon>Verrucomicrobiales</taxon>
        <taxon>Verrucomicrobiaceae</taxon>
        <taxon>Haloferula</taxon>
    </lineage>
</organism>
<dbReference type="RefSeq" id="WP_200283421.1">
    <property type="nucleotide sequence ID" value="NZ_JAENII010000024.1"/>
</dbReference>
<evidence type="ECO:0000313" key="3">
    <source>
        <dbReference type="EMBL" id="MBK1829003.1"/>
    </source>
</evidence>
<reference evidence="3" key="1">
    <citation type="submission" date="2021-01" db="EMBL/GenBank/DDBJ databases">
        <title>Modified the classification status of verrucomicrobia.</title>
        <authorList>
            <person name="Feng X."/>
        </authorList>
    </citation>
    <scope>NUCLEOTIDE SEQUENCE</scope>
    <source>
        <strain evidence="3">KCTC 22201</strain>
    </source>
</reference>
<feature type="chain" id="PRO_5037303078" description="Organic solvent tolerance-like N-terminal domain-containing protein" evidence="2">
    <location>
        <begin position="30"/>
        <end position="445"/>
    </location>
</feature>
<keyword evidence="2" id="KW-0732">Signal</keyword>
<feature type="region of interest" description="Disordered" evidence="1">
    <location>
        <begin position="258"/>
        <end position="277"/>
    </location>
</feature>
<dbReference type="AlphaFoldDB" id="A0A934RG88"/>
<feature type="region of interest" description="Disordered" evidence="1">
    <location>
        <begin position="326"/>
        <end position="349"/>
    </location>
</feature>
<proteinExistence type="predicted"/>
<dbReference type="Proteomes" id="UP000658278">
    <property type="component" value="Unassembled WGS sequence"/>
</dbReference>
<keyword evidence="4" id="KW-1185">Reference proteome</keyword>
<dbReference type="EMBL" id="JAENII010000024">
    <property type="protein sequence ID" value="MBK1829003.1"/>
    <property type="molecule type" value="Genomic_DNA"/>
</dbReference>
<evidence type="ECO:0000256" key="2">
    <source>
        <dbReference type="SAM" id="SignalP"/>
    </source>
</evidence>
<name>A0A934RG88_9BACT</name>
<protein>
    <recommendedName>
        <fullName evidence="5">Organic solvent tolerance-like N-terminal domain-containing protein</fullName>
    </recommendedName>
</protein>
<feature type="signal peptide" evidence="2">
    <location>
        <begin position="1"/>
        <end position="29"/>
    </location>
</feature>
<feature type="compositionally biased region" description="Basic and acidic residues" evidence="1">
    <location>
        <begin position="326"/>
        <end position="345"/>
    </location>
</feature>
<evidence type="ECO:0008006" key="5">
    <source>
        <dbReference type="Google" id="ProtNLM"/>
    </source>
</evidence>
<accession>A0A934RG88</accession>
<sequence length="445" mass="48357">MKPRSFSHPRPRLCWLGLGALALTGAAAAQGLPMSDKDEADEDDSGLPAMEMLVEGSILKKIIIPQYDEQQRLSSVLRADQLVMVDKKTIEATKARIEFFQPDQTLRGSIDLEAATLHDQRFLRSSDPVQLVSEDMNTTGTGLVYDLKLSRGFLHGPTKTDIIIERQTAMNLPKPSIFALGGATMMAASALSAAEIQPFNDAQLKGLDRLAESRSDDFLITTEKAEEAVADSEKASAKADKTMEDFLEEAAVDVPKGKPVDLTSQVPAPTDEPGYKKPASIRAKDGFYFDSEAGIIVFLKDVTVDHPEFTLTGADEIKVFMDQVEKKPEAETDKTGTAEDAKGDEMFGSSEFGDPARIVATGAVVVERKVLQPGDKKAKASGRQMVMDLKTDDLIIRGGQPWILSDTANGRVVDPNGYIRINMKTGDASFVGDARGFVETDKPQQ</sequence>
<comment type="caution">
    <text evidence="3">The sequence shown here is derived from an EMBL/GenBank/DDBJ whole genome shotgun (WGS) entry which is preliminary data.</text>
</comment>
<gene>
    <name evidence="3" type="ORF">JIN81_18350</name>
</gene>